<gene>
    <name evidence="1" type="ORF">GCM10011351_13050</name>
</gene>
<reference evidence="1" key="2">
    <citation type="submission" date="2020-09" db="EMBL/GenBank/DDBJ databases">
        <authorList>
            <person name="Sun Q."/>
            <person name="Zhou Y."/>
        </authorList>
    </citation>
    <scope>NUCLEOTIDE SEQUENCE</scope>
    <source>
        <strain evidence="1">CGMCC 1.6333</strain>
    </source>
</reference>
<evidence type="ECO:0000313" key="1">
    <source>
        <dbReference type="EMBL" id="GGM28466.1"/>
    </source>
</evidence>
<dbReference type="EMBL" id="BMLG01000004">
    <property type="protein sequence ID" value="GGM28466.1"/>
    <property type="molecule type" value="Genomic_DNA"/>
</dbReference>
<name>A0A917WTQ8_9BACI</name>
<evidence type="ECO:0000313" key="2">
    <source>
        <dbReference type="Proteomes" id="UP000618460"/>
    </source>
</evidence>
<keyword evidence="2" id="KW-1185">Reference proteome</keyword>
<dbReference type="AlphaFoldDB" id="A0A917WTQ8"/>
<dbReference type="Proteomes" id="UP000618460">
    <property type="component" value="Unassembled WGS sequence"/>
</dbReference>
<sequence>MIAIPKFINPTGKAPIKKPYNENKLDPNKLIHLSLIIELINNEISTISEAKYPNHSNQLKSILLKSPFKKSRN</sequence>
<protein>
    <submittedName>
        <fullName evidence="1">Uncharacterized protein</fullName>
    </submittedName>
</protein>
<proteinExistence type="predicted"/>
<comment type="caution">
    <text evidence="1">The sequence shown here is derived from an EMBL/GenBank/DDBJ whole genome shotgun (WGS) entry which is preliminary data.</text>
</comment>
<accession>A0A917WTQ8</accession>
<organism evidence="1 2">
    <name type="scientific">Paraliobacillus quinghaiensis</name>
    <dbReference type="NCBI Taxonomy" id="470815"/>
    <lineage>
        <taxon>Bacteria</taxon>
        <taxon>Bacillati</taxon>
        <taxon>Bacillota</taxon>
        <taxon>Bacilli</taxon>
        <taxon>Bacillales</taxon>
        <taxon>Bacillaceae</taxon>
        <taxon>Paraliobacillus</taxon>
    </lineage>
</organism>
<reference evidence="1" key="1">
    <citation type="journal article" date="2014" name="Int. J. Syst. Evol. Microbiol.">
        <title>Complete genome sequence of Corynebacterium casei LMG S-19264T (=DSM 44701T), isolated from a smear-ripened cheese.</title>
        <authorList>
            <consortium name="US DOE Joint Genome Institute (JGI-PGF)"/>
            <person name="Walter F."/>
            <person name="Albersmeier A."/>
            <person name="Kalinowski J."/>
            <person name="Ruckert C."/>
        </authorList>
    </citation>
    <scope>NUCLEOTIDE SEQUENCE</scope>
    <source>
        <strain evidence="1">CGMCC 1.6333</strain>
    </source>
</reference>